<dbReference type="Gene3D" id="3.90.220.20">
    <property type="entry name" value="DNA methylase specificity domains"/>
    <property type="match status" value="2"/>
</dbReference>
<dbReference type="AlphaFoldDB" id="A0A5J4KK45"/>
<comment type="subunit">
    <text evidence="4">The methyltransferase is composed of M and S polypeptides.</text>
</comment>
<evidence type="ECO:0000256" key="4">
    <source>
        <dbReference type="ARBA" id="ARBA00038652"/>
    </source>
</evidence>
<sequence length="430" mass="49673">MIEMLAGELVSLPSGWKWQKVEDLLYEGHRDTDIRQGKNPSSGLTEYIEGKIPFYEGGDVKGRKFLENATRSISEKAFKSTYQLAPYDLLIKRIGSYAGQSSILKEEASANAQIFGARFNQQKVDVAYIYWWFKSKYVRDRFANALKGANQRYITKNDIAELPIPIPYPGEDRSLVTQHLLLQRLEARMKDLDISCNLHERMNKSVDRLLEAALEDIFSESSRNTWKNKGRIRDFVECFEKVEKRVKIDRIDDIKLLRYIIGSDIAEGTGVLVGNRTWNESNVQRPPYLFAAGTVLYQMRDIDLRRVAYVNFDGSHGEDIYPLRILSTVKLSPRFLKWLLLTPHFTQYAIENSEDESKGEGKKRPRLNKRKLLDYKIAFPDEDDQQRILSNLELVLTNCNELQVILAEEKTAIEQLEMSILDQAFLKGKL</sequence>
<dbReference type="SUPFAM" id="SSF116734">
    <property type="entry name" value="DNA methylase specificity domain"/>
    <property type="match status" value="2"/>
</dbReference>
<protein>
    <recommendedName>
        <fullName evidence="5">Type I restriction modification DNA specificity domain-containing protein</fullName>
    </recommendedName>
</protein>
<keyword evidence="7" id="KW-1185">Reference proteome</keyword>
<dbReference type="InterPro" id="IPR044946">
    <property type="entry name" value="Restrct_endonuc_typeI_TRD_sf"/>
</dbReference>
<dbReference type="RefSeq" id="WP_162004913.1">
    <property type="nucleotide sequence ID" value="NZ_BKZW01000001.1"/>
</dbReference>
<evidence type="ECO:0000313" key="6">
    <source>
        <dbReference type="EMBL" id="GER86539.1"/>
    </source>
</evidence>
<keyword evidence="2" id="KW-0680">Restriction system</keyword>
<keyword evidence="3" id="KW-0238">DNA-binding</keyword>
<reference evidence="6 7" key="1">
    <citation type="submission" date="2019-10" db="EMBL/GenBank/DDBJ databases">
        <title>Dictyobacter vulcani sp. nov., within the class Ktedonobacteria, isolated from soil of volcanic Mt. Zao.</title>
        <authorList>
            <person name="Zheng Y."/>
            <person name="Wang C.M."/>
            <person name="Sakai Y."/>
            <person name="Abe K."/>
            <person name="Yokota A."/>
            <person name="Yabe S."/>
        </authorList>
    </citation>
    <scope>NUCLEOTIDE SEQUENCE [LARGE SCALE GENOMIC DNA]</scope>
    <source>
        <strain evidence="6 7">W12</strain>
    </source>
</reference>
<dbReference type="GO" id="GO:0009307">
    <property type="term" value="P:DNA restriction-modification system"/>
    <property type="evidence" value="ECO:0007669"/>
    <property type="project" value="UniProtKB-KW"/>
</dbReference>
<dbReference type="PANTHER" id="PTHR43140">
    <property type="entry name" value="TYPE-1 RESTRICTION ENZYME ECOKI SPECIFICITY PROTEIN"/>
    <property type="match status" value="1"/>
</dbReference>
<dbReference type="Proteomes" id="UP000326912">
    <property type="component" value="Unassembled WGS sequence"/>
</dbReference>
<dbReference type="PANTHER" id="PTHR43140:SF1">
    <property type="entry name" value="TYPE I RESTRICTION ENZYME ECOKI SPECIFICITY SUBUNIT"/>
    <property type="match status" value="1"/>
</dbReference>
<dbReference type="Pfam" id="PF01420">
    <property type="entry name" value="Methylase_S"/>
    <property type="match status" value="1"/>
</dbReference>
<organism evidence="6 7">
    <name type="scientific">Dictyobacter vulcani</name>
    <dbReference type="NCBI Taxonomy" id="2607529"/>
    <lineage>
        <taxon>Bacteria</taxon>
        <taxon>Bacillati</taxon>
        <taxon>Chloroflexota</taxon>
        <taxon>Ktedonobacteria</taxon>
        <taxon>Ktedonobacterales</taxon>
        <taxon>Dictyobacteraceae</taxon>
        <taxon>Dictyobacter</taxon>
    </lineage>
</organism>
<feature type="domain" description="Type I restriction modification DNA specificity" evidence="5">
    <location>
        <begin position="33"/>
        <end position="178"/>
    </location>
</feature>
<accession>A0A5J4KK45</accession>
<proteinExistence type="inferred from homology"/>
<dbReference type="InterPro" id="IPR000055">
    <property type="entry name" value="Restrct_endonuc_typeI_TRD"/>
</dbReference>
<comment type="similarity">
    <text evidence="1">Belongs to the type-I restriction system S methylase family.</text>
</comment>
<evidence type="ECO:0000313" key="7">
    <source>
        <dbReference type="Proteomes" id="UP000326912"/>
    </source>
</evidence>
<comment type="caution">
    <text evidence="6">The sequence shown here is derived from an EMBL/GenBank/DDBJ whole genome shotgun (WGS) entry which is preliminary data.</text>
</comment>
<gene>
    <name evidence="6" type="ORF">KDW_07010</name>
</gene>
<dbReference type="EMBL" id="BKZW01000001">
    <property type="protein sequence ID" value="GER86539.1"/>
    <property type="molecule type" value="Genomic_DNA"/>
</dbReference>
<evidence type="ECO:0000259" key="5">
    <source>
        <dbReference type="Pfam" id="PF01420"/>
    </source>
</evidence>
<evidence type="ECO:0000256" key="3">
    <source>
        <dbReference type="ARBA" id="ARBA00023125"/>
    </source>
</evidence>
<dbReference type="GO" id="GO:0003677">
    <property type="term" value="F:DNA binding"/>
    <property type="evidence" value="ECO:0007669"/>
    <property type="project" value="UniProtKB-KW"/>
</dbReference>
<evidence type="ECO:0000256" key="2">
    <source>
        <dbReference type="ARBA" id="ARBA00022747"/>
    </source>
</evidence>
<name>A0A5J4KK45_9CHLR</name>
<dbReference type="InterPro" id="IPR051212">
    <property type="entry name" value="Type-I_RE_S_subunit"/>
</dbReference>
<evidence type="ECO:0000256" key="1">
    <source>
        <dbReference type="ARBA" id="ARBA00010923"/>
    </source>
</evidence>